<proteinExistence type="predicted"/>
<dbReference type="AlphaFoldDB" id="A0A699KVD3"/>
<gene>
    <name evidence="1" type="ORF">Tci_685240</name>
</gene>
<accession>A0A699KVD3</accession>
<evidence type="ECO:0008006" key="2">
    <source>
        <dbReference type="Google" id="ProtNLM"/>
    </source>
</evidence>
<name>A0A699KVD3_TANCI</name>
<dbReference type="EMBL" id="BKCJ010559076">
    <property type="protein sequence ID" value="GFB13269.1"/>
    <property type="molecule type" value="Genomic_DNA"/>
</dbReference>
<feature type="non-terminal residue" evidence="1">
    <location>
        <position position="1"/>
    </location>
</feature>
<evidence type="ECO:0000313" key="1">
    <source>
        <dbReference type="EMBL" id="GFB13269.1"/>
    </source>
</evidence>
<sequence>LIDELDLPCDFLLPSKYDSILSEDFPRVDALPSTNNEDKLAISNASLMLEDFDPPLYELSFFKEVPRRLMIKDFVLQSSLPQLHLGIILSIRESSRRTKNDSVKLEIKSKQGLFRNPKSSKVQFVSFSPVSS</sequence>
<organism evidence="1">
    <name type="scientific">Tanacetum cinerariifolium</name>
    <name type="common">Dalmatian daisy</name>
    <name type="synonym">Chrysanthemum cinerariifolium</name>
    <dbReference type="NCBI Taxonomy" id="118510"/>
    <lineage>
        <taxon>Eukaryota</taxon>
        <taxon>Viridiplantae</taxon>
        <taxon>Streptophyta</taxon>
        <taxon>Embryophyta</taxon>
        <taxon>Tracheophyta</taxon>
        <taxon>Spermatophyta</taxon>
        <taxon>Magnoliopsida</taxon>
        <taxon>eudicotyledons</taxon>
        <taxon>Gunneridae</taxon>
        <taxon>Pentapetalae</taxon>
        <taxon>asterids</taxon>
        <taxon>campanulids</taxon>
        <taxon>Asterales</taxon>
        <taxon>Asteraceae</taxon>
        <taxon>Asteroideae</taxon>
        <taxon>Anthemideae</taxon>
        <taxon>Anthemidinae</taxon>
        <taxon>Tanacetum</taxon>
    </lineage>
</organism>
<reference evidence="1" key="1">
    <citation type="journal article" date="2019" name="Sci. Rep.">
        <title>Draft genome of Tanacetum cinerariifolium, the natural source of mosquito coil.</title>
        <authorList>
            <person name="Yamashiro T."/>
            <person name="Shiraishi A."/>
            <person name="Satake H."/>
            <person name="Nakayama K."/>
        </authorList>
    </citation>
    <scope>NUCLEOTIDE SEQUENCE</scope>
</reference>
<protein>
    <recommendedName>
        <fullName evidence="2">Reverse transcriptase domain-containing protein</fullName>
    </recommendedName>
</protein>
<comment type="caution">
    <text evidence="1">The sequence shown here is derived from an EMBL/GenBank/DDBJ whole genome shotgun (WGS) entry which is preliminary data.</text>
</comment>